<keyword evidence="4" id="KW-1185">Reference proteome</keyword>
<name>A0A177NZN5_9GAMM</name>
<reference evidence="4" key="1">
    <citation type="submission" date="2016-03" db="EMBL/GenBank/DDBJ databases">
        <authorList>
            <person name="Heylen K."/>
            <person name="De Vos P."/>
            <person name="Vekeman B."/>
        </authorList>
    </citation>
    <scope>NUCLEOTIDE SEQUENCE [LARGE SCALE GENOMIC DNA]</scope>
    <source>
        <strain evidence="4">R-45383</strain>
    </source>
</reference>
<comment type="caution">
    <text evidence="3">The sequence shown here is derived from an EMBL/GenBank/DDBJ whole genome shotgun (WGS) entry which is preliminary data.</text>
</comment>
<dbReference type="EMBL" id="LUUK01000066">
    <property type="protein sequence ID" value="OAI23104.1"/>
    <property type="molecule type" value="Genomic_DNA"/>
</dbReference>
<sequence>MENMLRKPSVKTTAAALPPRPPLRQVCLVWFGSCLAIMSIALLSRYSDQPWVLGSFGASCVLLFGFPDAVFSQTRNLIGGHLVCSLIGLAFLKFAGPDWWAMALAVSSALAAMLLTQTVHPPAGSNPVIIYLTKPDWQFLWFPTLSGALVLWAVSRIYLKLCYGKR</sequence>
<keyword evidence="1" id="KW-0812">Transmembrane</keyword>
<keyword evidence="1" id="KW-1133">Transmembrane helix</keyword>
<evidence type="ECO:0000256" key="1">
    <source>
        <dbReference type="SAM" id="Phobius"/>
    </source>
</evidence>
<feature type="domain" description="HPP transmembrane region" evidence="2">
    <location>
        <begin position="18"/>
        <end position="161"/>
    </location>
</feature>
<feature type="transmembrane region" description="Helical" evidence="1">
    <location>
        <begin position="51"/>
        <end position="70"/>
    </location>
</feature>
<evidence type="ECO:0000259" key="2">
    <source>
        <dbReference type="Pfam" id="PF04982"/>
    </source>
</evidence>
<keyword evidence="1" id="KW-0472">Membrane</keyword>
<organism evidence="3 4">
    <name type="scientific">Methylomonas koyamae</name>
    <dbReference type="NCBI Taxonomy" id="702114"/>
    <lineage>
        <taxon>Bacteria</taxon>
        <taxon>Pseudomonadati</taxon>
        <taxon>Pseudomonadota</taxon>
        <taxon>Gammaproteobacteria</taxon>
        <taxon>Methylococcales</taxon>
        <taxon>Methylococcaceae</taxon>
        <taxon>Methylomonas</taxon>
    </lineage>
</organism>
<feature type="transmembrane region" description="Helical" evidence="1">
    <location>
        <begin position="99"/>
        <end position="119"/>
    </location>
</feature>
<dbReference type="InterPro" id="IPR058581">
    <property type="entry name" value="TM_HPP"/>
</dbReference>
<dbReference type="Pfam" id="PF04982">
    <property type="entry name" value="TM_HPP"/>
    <property type="match status" value="1"/>
</dbReference>
<evidence type="ECO:0000313" key="4">
    <source>
        <dbReference type="Proteomes" id="UP000077628"/>
    </source>
</evidence>
<proteinExistence type="predicted"/>
<gene>
    <name evidence="3" type="ORF">A1355_22030</name>
</gene>
<dbReference type="Proteomes" id="UP000077628">
    <property type="component" value="Unassembled WGS sequence"/>
</dbReference>
<dbReference type="PANTHER" id="PTHR33741">
    <property type="entry name" value="TRANSMEMBRANE PROTEIN DDB_G0269096-RELATED"/>
    <property type="match status" value="1"/>
</dbReference>
<dbReference type="STRING" id="702114.A1355_22030"/>
<dbReference type="AlphaFoldDB" id="A0A177NZN5"/>
<accession>A0A177NZN5</accession>
<protein>
    <recommendedName>
        <fullName evidence="2">HPP transmembrane region domain-containing protein</fullName>
    </recommendedName>
</protein>
<dbReference type="InterPro" id="IPR007065">
    <property type="entry name" value="HPP"/>
</dbReference>
<feature type="transmembrane region" description="Helical" evidence="1">
    <location>
        <begin position="139"/>
        <end position="159"/>
    </location>
</feature>
<feature type="transmembrane region" description="Helical" evidence="1">
    <location>
        <begin position="76"/>
        <end position="92"/>
    </location>
</feature>
<evidence type="ECO:0000313" key="3">
    <source>
        <dbReference type="EMBL" id="OAI23104.1"/>
    </source>
</evidence>
<dbReference type="PANTHER" id="PTHR33741:SF5">
    <property type="entry name" value="TRANSMEMBRANE PROTEIN DDB_G0269096-RELATED"/>
    <property type="match status" value="1"/>
</dbReference>
<feature type="transmembrane region" description="Helical" evidence="1">
    <location>
        <begin position="23"/>
        <end position="44"/>
    </location>
</feature>